<dbReference type="InterPro" id="IPR037380">
    <property type="entry name" value="DALRD3"/>
</dbReference>
<feature type="domain" description="DALR anticodon binding" evidence="1">
    <location>
        <begin position="455"/>
        <end position="595"/>
    </location>
</feature>
<keyword evidence="2" id="KW-1185">Reference proteome</keyword>
<organism evidence="2 3">
    <name type="scientific">Eublepharis macularius</name>
    <name type="common">Leopard gecko</name>
    <name type="synonym">Cyrtodactylus macularius</name>
    <dbReference type="NCBI Taxonomy" id="481883"/>
    <lineage>
        <taxon>Eukaryota</taxon>
        <taxon>Metazoa</taxon>
        <taxon>Chordata</taxon>
        <taxon>Craniata</taxon>
        <taxon>Vertebrata</taxon>
        <taxon>Euteleostomi</taxon>
        <taxon>Lepidosauria</taxon>
        <taxon>Squamata</taxon>
        <taxon>Bifurcata</taxon>
        <taxon>Gekkota</taxon>
        <taxon>Eublepharidae</taxon>
        <taxon>Eublepharinae</taxon>
        <taxon>Eublepharis</taxon>
    </lineage>
</organism>
<reference evidence="3" key="1">
    <citation type="submission" date="2025-08" db="UniProtKB">
        <authorList>
            <consortium name="RefSeq"/>
        </authorList>
    </citation>
    <scope>IDENTIFICATION</scope>
    <source>
        <tissue evidence="3">Blood</tissue>
    </source>
</reference>
<dbReference type="PANTHER" id="PTHR16043:SF1">
    <property type="entry name" value="DALR ANTICODON-BINDING DOMAIN-CONTAINING PROTEIN 3"/>
    <property type="match status" value="1"/>
</dbReference>
<proteinExistence type="predicted"/>
<name>A0AA97J9C6_EUBMA</name>
<evidence type="ECO:0000313" key="2">
    <source>
        <dbReference type="Proteomes" id="UP001190640"/>
    </source>
</evidence>
<dbReference type="AlphaFoldDB" id="A0AA97J9C6"/>
<dbReference type="InterPro" id="IPR008909">
    <property type="entry name" value="DALR_anticod-bd"/>
</dbReference>
<dbReference type="Gene3D" id="1.10.730.10">
    <property type="entry name" value="Isoleucyl-tRNA Synthetase, Domain 1"/>
    <property type="match status" value="1"/>
</dbReference>
<dbReference type="GO" id="GO:0005524">
    <property type="term" value="F:ATP binding"/>
    <property type="evidence" value="ECO:0007669"/>
    <property type="project" value="InterPro"/>
</dbReference>
<dbReference type="RefSeq" id="XP_054834208.1">
    <property type="nucleotide sequence ID" value="XM_054978233.1"/>
</dbReference>
<dbReference type="GO" id="GO:0004814">
    <property type="term" value="F:arginine-tRNA ligase activity"/>
    <property type="evidence" value="ECO:0007669"/>
    <property type="project" value="InterPro"/>
</dbReference>
<accession>A0AA97J9C6</accession>
<dbReference type="GO" id="GO:0006420">
    <property type="term" value="P:arginyl-tRNA aminoacylation"/>
    <property type="evidence" value="ECO:0007669"/>
    <property type="project" value="InterPro"/>
</dbReference>
<dbReference type="GeneID" id="129328910"/>
<dbReference type="PANTHER" id="PTHR16043">
    <property type="entry name" value="DALRD3 PROTEIN"/>
    <property type="match status" value="1"/>
</dbReference>
<sequence>MAASCSVPQRQKPSMVFNVISGDILSGDDVFTLPAKNSGACCCGTVAMETAESRLSVSKTLRALNSVLPGKVGDGAGGLMWFKESSSRNLRSRDFLAPQAALKAVFGDGQVSKSIMESVWALKCPGVPPIQNCQNAPTGLTVQLDRPAVFEEILKAIPLYAKPHQIAPGHSIVLNCVPLHGCKSLNSLSLSHLRAILVTDHLAGMFQAQGMDVHLVPALADEETQRFLHQLRIEWPSVLETFPSSEDILAMKDALRQCPHAMFAKTDQDGVVCNLHLKGFLGKQQQQKESLEGYDPNLDVFLVTEEKLLHVAQLQRVASQCAMLAPGRCCSVVHVLSNEEAFQQQKVDLLWRLIAPQAPPTPQKHLVCGPVKVTASASPVSILQYFQLRHSQMYEASVLKYGDLSQDDVWTETINVLTSAAIRFEMLSTAHRNQILLDLEEASISTKGTKSGTFVMYNCARLATLFETYQREAEQGVYPAFPLPSELNYSSLREEGEWLLLFNSILPFQEVLSQAIQLPFSSSGIRITASTEAVCKFLIQLSMDFSSYYNRVHILGESRPHLFSQMFARLQLMSAVREVFHSALLTLHLPPLNQI</sequence>
<dbReference type="KEGG" id="emc:129328910"/>
<protein>
    <submittedName>
        <fullName evidence="3">DALR anticodon-binding domain-containing protein 3</fullName>
    </submittedName>
</protein>
<dbReference type="Proteomes" id="UP001190640">
    <property type="component" value="Chromosome 4"/>
</dbReference>
<dbReference type="CTD" id="55152"/>
<dbReference type="SUPFAM" id="SSF47323">
    <property type="entry name" value="Anticodon-binding domain of a subclass of class I aminoacyl-tRNA synthetases"/>
    <property type="match status" value="1"/>
</dbReference>
<gene>
    <name evidence="3" type="primary">DALRD3</name>
</gene>
<evidence type="ECO:0000259" key="1">
    <source>
        <dbReference type="SMART" id="SM00836"/>
    </source>
</evidence>
<dbReference type="GO" id="GO:0106217">
    <property type="term" value="P:tRNA C3-cytosine methylation"/>
    <property type="evidence" value="ECO:0007669"/>
    <property type="project" value="TreeGrafter"/>
</dbReference>
<dbReference type="InterPro" id="IPR009080">
    <property type="entry name" value="tRNAsynth_Ia_anticodon-bd"/>
</dbReference>
<dbReference type="SMART" id="SM00836">
    <property type="entry name" value="DALR_1"/>
    <property type="match status" value="1"/>
</dbReference>
<dbReference type="GO" id="GO:0000049">
    <property type="term" value="F:tRNA binding"/>
    <property type="evidence" value="ECO:0007669"/>
    <property type="project" value="TreeGrafter"/>
</dbReference>
<dbReference type="Pfam" id="PF05746">
    <property type="entry name" value="DALR_1"/>
    <property type="match status" value="1"/>
</dbReference>
<evidence type="ECO:0000313" key="3">
    <source>
        <dbReference type="RefSeq" id="XP_054834208.1"/>
    </source>
</evidence>